<evidence type="ECO:0000313" key="5">
    <source>
        <dbReference type="Proteomes" id="UP000284120"/>
    </source>
</evidence>
<name>A0A443YM24_9SPHI</name>
<dbReference type="OrthoDB" id="15218at2"/>
<keyword evidence="1" id="KW-0175">Coiled coil</keyword>
<feature type="transmembrane region" description="Helical" evidence="2">
    <location>
        <begin position="105"/>
        <end position="129"/>
    </location>
</feature>
<keyword evidence="2" id="KW-1133">Transmembrane helix</keyword>
<dbReference type="PANTHER" id="PTHR34978:SF3">
    <property type="entry name" value="SLR0241 PROTEIN"/>
    <property type="match status" value="1"/>
</dbReference>
<evidence type="ECO:0000259" key="3">
    <source>
        <dbReference type="Pfam" id="PF05569"/>
    </source>
</evidence>
<feature type="transmembrane region" description="Helical" evidence="2">
    <location>
        <begin position="12"/>
        <end position="36"/>
    </location>
</feature>
<feature type="transmembrane region" description="Helical" evidence="2">
    <location>
        <begin position="48"/>
        <end position="68"/>
    </location>
</feature>
<protein>
    <submittedName>
        <fullName evidence="4">M56 family metallopeptidase</fullName>
    </submittedName>
</protein>
<dbReference type="CDD" id="cd07341">
    <property type="entry name" value="M56_BlaR1_MecR1_like"/>
    <property type="match status" value="1"/>
</dbReference>
<dbReference type="EMBL" id="SAYW01000006">
    <property type="protein sequence ID" value="RWU04799.1"/>
    <property type="molecule type" value="Genomic_DNA"/>
</dbReference>
<evidence type="ECO:0000256" key="2">
    <source>
        <dbReference type="SAM" id="Phobius"/>
    </source>
</evidence>
<gene>
    <name evidence="4" type="ORF">DPV69_16665</name>
</gene>
<comment type="caution">
    <text evidence="4">The sequence shown here is derived from an EMBL/GenBank/DDBJ whole genome shotgun (WGS) entry which is preliminary data.</text>
</comment>
<dbReference type="AlphaFoldDB" id="A0A443YM24"/>
<dbReference type="RefSeq" id="WP_113648547.1">
    <property type="nucleotide sequence ID" value="NZ_QMHN01000006.1"/>
</dbReference>
<keyword evidence="5" id="KW-1185">Reference proteome</keyword>
<keyword evidence="2" id="KW-0472">Membrane</keyword>
<accession>A0A443YM24</accession>
<dbReference type="InterPro" id="IPR008756">
    <property type="entry name" value="Peptidase_M56"/>
</dbReference>
<proteinExistence type="predicted"/>
<dbReference type="Pfam" id="PF05569">
    <property type="entry name" value="Peptidase_M56"/>
    <property type="match status" value="1"/>
</dbReference>
<reference evidence="4 5" key="1">
    <citation type="submission" date="2018-06" db="EMBL/GenBank/DDBJ databases">
        <title>Pedobacter endophyticus sp. nov., an endophytic bacterium isolated from a leaf of Triticum aestivum.</title>
        <authorList>
            <person name="Zhang L."/>
        </authorList>
    </citation>
    <scope>NUCLEOTIDE SEQUENCE [LARGE SCALE GENOMIC DNA]</scope>
    <source>
        <strain evidence="4 5">CM134L-2</strain>
    </source>
</reference>
<dbReference type="Gene3D" id="3.30.2010.10">
    <property type="entry name" value="Metalloproteases ('zincins'), catalytic domain"/>
    <property type="match status" value="1"/>
</dbReference>
<feature type="coiled-coil region" evidence="1">
    <location>
        <begin position="542"/>
        <end position="569"/>
    </location>
</feature>
<dbReference type="InterPro" id="IPR052173">
    <property type="entry name" value="Beta-lactam_resp_regulator"/>
</dbReference>
<organism evidence="4 5">
    <name type="scientific">Pedobacter chitinilyticus</name>
    <dbReference type="NCBI Taxonomy" id="2233776"/>
    <lineage>
        <taxon>Bacteria</taxon>
        <taxon>Pseudomonadati</taxon>
        <taxon>Bacteroidota</taxon>
        <taxon>Sphingobacteriia</taxon>
        <taxon>Sphingobacteriales</taxon>
        <taxon>Sphingobacteriaceae</taxon>
        <taxon>Pedobacter</taxon>
    </lineage>
</organism>
<dbReference type="PANTHER" id="PTHR34978">
    <property type="entry name" value="POSSIBLE SENSOR-TRANSDUCER PROTEIN BLAR"/>
    <property type="match status" value="1"/>
</dbReference>
<feature type="transmembrane region" description="Helical" evidence="2">
    <location>
        <begin position="313"/>
        <end position="330"/>
    </location>
</feature>
<evidence type="ECO:0000313" key="4">
    <source>
        <dbReference type="EMBL" id="RWU04799.1"/>
    </source>
</evidence>
<keyword evidence="2" id="KW-0812">Transmembrane</keyword>
<dbReference type="Proteomes" id="UP000284120">
    <property type="component" value="Unassembled WGS sequence"/>
</dbReference>
<feature type="domain" description="Peptidase M56" evidence="3">
    <location>
        <begin position="21"/>
        <end position="298"/>
    </location>
</feature>
<sequence length="619" mass="71241">MEAIINNLIKAIGWSILHSLWQGAIVFAILFIALSVKPKMSARLKHNLAMSSLFLIFISFCLTFASLFNLPSKATDAVGNVQLSDHALQQLYNLTHSWSFKTESYFPYIVSLYVLGISFQLVVLVSGYIRLKQLKNNNISNFPSEWLNVAQTMLQKLNINKKVQFYLSEKVNVPLAIGFLKPVVLFPVALVAQLDIKQVEAILIHELSHIRRNDYMLNLIKTGIETLLFFNPFVWLSSRFIHIEREHACDDLVVKFTGAPVAYAHALLKLELIKDKTQPALSLAATGNNQHLYQRIKRITDMKTNYMNAKQKILALCLTLATVVSLAWINPTKKENTAKKHQKTTSVHQLISTPPTQLVSLKADTDTVKRKKGFKAIIKDKNGNNVVYHSLEEMPDSVRMKLAEMDKYFNSKEWNDKIAKITFNGKELDKMFNSKEWKDKMAKIEFNSKELEKTFNSKEWKDKMAKIEFDGKEFEKIFNSKEWKDKIAKFDFDGVELSKKFESAEWKKSMEDISKMGRDMSEKFSSPEWKKKMKEMDELKNSPEYKKLREKYEKDLEELKKKKGISTEKAFLIYDGSSPMQIASLPQNTLEIINKVLISPKNLIKIEKSVEPVMPKPAN</sequence>
<evidence type="ECO:0000256" key="1">
    <source>
        <dbReference type="SAM" id="Coils"/>
    </source>
</evidence>